<evidence type="ECO:0000313" key="13">
    <source>
        <dbReference type="EMBL" id="GGI04393.1"/>
    </source>
</evidence>
<dbReference type="Proteomes" id="UP000650511">
    <property type="component" value="Unassembled WGS sequence"/>
</dbReference>
<dbReference type="GO" id="GO:0000105">
    <property type="term" value="P:L-histidine biosynthetic process"/>
    <property type="evidence" value="ECO:0007669"/>
    <property type="project" value="UniProtKB-UniRule"/>
</dbReference>
<keyword evidence="11" id="KW-0862">Zinc</keyword>
<accession>A0A8J3EWT6</accession>
<proteinExistence type="inferred from homology"/>
<evidence type="ECO:0000256" key="11">
    <source>
        <dbReference type="HAMAP-Rule" id="MF_01021"/>
    </source>
</evidence>
<dbReference type="NCBIfam" id="NF000768">
    <property type="entry name" value="PRK00051.1"/>
    <property type="match status" value="1"/>
</dbReference>
<keyword evidence="8 11" id="KW-0028">Amino-acid biosynthesis</keyword>
<evidence type="ECO:0000256" key="9">
    <source>
        <dbReference type="ARBA" id="ARBA00022801"/>
    </source>
</evidence>
<reference evidence="13" key="1">
    <citation type="journal article" date="2014" name="Int. J. Syst. Evol. Microbiol.">
        <title>Complete genome sequence of Corynebacterium casei LMG S-19264T (=DSM 44701T), isolated from a smear-ripened cheese.</title>
        <authorList>
            <consortium name="US DOE Joint Genome Institute (JGI-PGF)"/>
            <person name="Walter F."/>
            <person name="Albersmeier A."/>
            <person name="Kalinowski J."/>
            <person name="Ruckert C."/>
        </authorList>
    </citation>
    <scope>NUCLEOTIDE SEQUENCE</scope>
    <source>
        <strain evidence="13">CGMCC 1.14988</strain>
    </source>
</reference>
<comment type="subunit">
    <text evidence="11">Homodimer.</text>
</comment>
<keyword evidence="11" id="KW-0479">Metal-binding</keyword>
<evidence type="ECO:0000313" key="14">
    <source>
        <dbReference type="Proteomes" id="UP000650511"/>
    </source>
</evidence>
<comment type="pathway">
    <text evidence="3 11">Amino-acid biosynthesis; L-histidine biosynthesis; L-histidine from 5-phospho-alpha-D-ribose 1-diphosphate: step 3/9.</text>
</comment>
<dbReference type="Gene3D" id="3.10.20.810">
    <property type="entry name" value="Phosphoribosyl-AMP cyclohydrolase"/>
    <property type="match status" value="1"/>
</dbReference>
<comment type="pathway">
    <text evidence="4">Amino-acid biosynthesis; L-histidine biosynthesis; L-histidine from 5-phospho-alpha-D-ribose 1-diphosphate: step 2/9.</text>
</comment>
<evidence type="ECO:0000256" key="4">
    <source>
        <dbReference type="ARBA" id="ARBA00005204"/>
    </source>
</evidence>
<dbReference type="GO" id="GO:0008270">
    <property type="term" value="F:zinc ion binding"/>
    <property type="evidence" value="ECO:0007669"/>
    <property type="project" value="UniProtKB-UniRule"/>
</dbReference>
<comment type="catalytic activity">
    <reaction evidence="2">
        <text>1-(5-phospho-beta-D-ribosyl)-ATP + H2O = 1-(5-phospho-beta-D-ribosyl)-5'-AMP + diphosphate + H(+)</text>
        <dbReference type="Rhea" id="RHEA:22828"/>
        <dbReference type="ChEBI" id="CHEBI:15377"/>
        <dbReference type="ChEBI" id="CHEBI:15378"/>
        <dbReference type="ChEBI" id="CHEBI:33019"/>
        <dbReference type="ChEBI" id="CHEBI:59457"/>
        <dbReference type="ChEBI" id="CHEBI:73183"/>
        <dbReference type="EC" id="3.6.1.31"/>
    </reaction>
</comment>
<dbReference type="AlphaFoldDB" id="A0A8J3EWT6"/>
<feature type="domain" description="Phosphoribosyl-AMP cyclohydrolase" evidence="12">
    <location>
        <begin position="32"/>
        <end position="107"/>
    </location>
</feature>
<comment type="similarity">
    <text evidence="5">In the C-terminal section; belongs to the PRA-PH family.</text>
</comment>
<evidence type="ECO:0000256" key="6">
    <source>
        <dbReference type="ARBA" id="ARBA00008299"/>
    </source>
</evidence>
<comment type="similarity">
    <text evidence="11">Belongs to the PRA-CH family.</text>
</comment>
<dbReference type="InterPro" id="IPR026660">
    <property type="entry name" value="PRA-CH"/>
</dbReference>
<evidence type="ECO:0000259" key="12">
    <source>
        <dbReference type="Pfam" id="PF01502"/>
    </source>
</evidence>
<keyword evidence="14" id="KW-1185">Reference proteome</keyword>
<sequence length="118" mass="13191">MLPDVAVEDLRFDVRGLLPAVVQQHDTGEVLMVAWMDAESLQRTRELGETVFYSRSRDELWHKGATSGNTQRVVDLRVDCDADTVLVLVDQGGDGVACHTGERSCFHRRLPLRRSAPS</sequence>
<comment type="similarity">
    <text evidence="6">In the N-terminal section; belongs to the PRA-CH family.</text>
</comment>
<keyword evidence="7 11" id="KW-0963">Cytoplasm</keyword>
<dbReference type="UniPathway" id="UPA00031">
    <property type="reaction ID" value="UER00008"/>
</dbReference>
<dbReference type="GO" id="GO:0004635">
    <property type="term" value="F:phosphoribosyl-AMP cyclohydrolase activity"/>
    <property type="evidence" value="ECO:0007669"/>
    <property type="project" value="UniProtKB-UniRule"/>
</dbReference>
<name>A0A8J3EWT6_9ACTN</name>
<dbReference type="OrthoDB" id="9795769at2"/>
<dbReference type="Pfam" id="PF01502">
    <property type="entry name" value="PRA-CH"/>
    <property type="match status" value="1"/>
</dbReference>
<reference evidence="13" key="2">
    <citation type="submission" date="2020-09" db="EMBL/GenBank/DDBJ databases">
        <authorList>
            <person name="Sun Q."/>
            <person name="Zhou Y."/>
        </authorList>
    </citation>
    <scope>NUCLEOTIDE SEQUENCE</scope>
    <source>
        <strain evidence="13">CGMCC 1.14988</strain>
    </source>
</reference>
<dbReference type="PANTHER" id="PTHR42945">
    <property type="entry name" value="HISTIDINE BIOSYNTHESIS BIFUNCTIONAL PROTEIN"/>
    <property type="match status" value="1"/>
</dbReference>
<evidence type="ECO:0000256" key="8">
    <source>
        <dbReference type="ARBA" id="ARBA00022605"/>
    </source>
</evidence>
<gene>
    <name evidence="11" type="primary">hisI</name>
    <name evidence="13" type="ORF">GCM10011354_08870</name>
</gene>
<dbReference type="InterPro" id="IPR038019">
    <property type="entry name" value="PRib_AMP_CycHydrolase_sf"/>
</dbReference>
<evidence type="ECO:0000256" key="7">
    <source>
        <dbReference type="ARBA" id="ARBA00022490"/>
    </source>
</evidence>
<dbReference type="PANTHER" id="PTHR42945:SF1">
    <property type="entry name" value="HISTIDINE BIOSYNTHESIS BIFUNCTIONAL PROTEIN HIS7"/>
    <property type="match status" value="1"/>
</dbReference>
<comment type="subcellular location">
    <subcellularLocation>
        <location evidence="11">Cytoplasm</location>
    </subcellularLocation>
</comment>
<keyword evidence="11" id="KW-0460">Magnesium</keyword>
<feature type="binding site" evidence="11">
    <location>
        <position position="83"/>
    </location>
    <ligand>
        <name>Mg(2+)</name>
        <dbReference type="ChEBI" id="CHEBI:18420"/>
    </ligand>
</feature>
<dbReference type="SUPFAM" id="SSF141734">
    <property type="entry name" value="HisI-like"/>
    <property type="match status" value="1"/>
</dbReference>
<dbReference type="EC" id="3.5.4.19" evidence="11"/>
<evidence type="ECO:0000256" key="5">
    <source>
        <dbReference type="ARBA" id="ARBA00007731"/>
    </source>
</evidence>
<dbReference type="GO" id="GO:0000287">
    <property type="term" value="F:magnesium ion binding"/>
    <property type="evidence" value="ECO:0007669"/>
    <property type="project" value="UniProtKB-UniRule"/>
</dbReference>
<dbReference type="FunFam" id="3.10.20.810:FF:000001">
    <property type="entry name" value="Histidine biosynthesis bifunctional protein HisIE"/>
    <property type="match status" value="1"/>
</dbReference>
<comment type="cofactor">
    <cofactor evidence="11">
        <name>Mg(2+)</name>
        <dbReference type="ChEBI" id="CHEBI:18420"/>
    </cofactor>
    <text evidence="11">Binds 1 Mg(2+) ion per subunit.</text>
</comment>
<comment type="cofactor">
    <cofactor evidence="11">
        <name>Zn(2+)</name>
        <dbReference type="ChEBI" id="CHEBI:29105"/>
    </cofactor>
    <text evidence="11">Binds 1 zinc ion per subunit.</text>
</comment>
<comment type="caution">
    <text evidence="13">The sequence shown here is derived from an EMBL/GenBank/DDBJ whole genome shotgun (WGS) entry which is preliminary data.</text>
</comment>
<feature type="binding site" evidence="11">
    <location>
        <position position="98"/>
    </location>
    <ligand>
        <name>Zn(2+)</name>
        <dbReference type="ChEBI" id="CHEBI:29105"/>
        <note>ligand shared between dimeric partners</note>
    </ligand>
</feature>
<dbReference type="EMBL" id="BMHA01000003">
    <property type="protein sequence ID" value="GGI04393.1"/>
    <property type="molecule type" value="Genomic_DNA"/>
</dbReference>
<comment type="function">
    <text evidence="11">Catalyzes the hydrolysis of the adenine ring of phosphoribosyl-AMP.</text>
</comment>
<evidence type="ECO:0000256" key="3">
    <source>
        <dbReference type="ARBA" id="ARBA00005169"/>
    </source>
</evidence>
<feature type="binding site" evidence="11">
    <location>
        <position position="79"/>
    </location>
    <ligand>
        <name>Mg(2+)</name>
        <dbReference type="ChEBI" id="CHEBI:18420"/>
    </ligand>
</feature>
<dbReference type="GO" id="GO:0005737">
    <property type="term" value="C:cytoplasm"/>
    <property type="evidence" value="ECO:0007669"/>
    <property type="project" value="UniProtKB-SubCell"/>
</dbReference>
<evidence type="ECO:0000256" key="1">
    <source>
        <dbReference type="ARBA" id="ARBA00000024"/>
    </source>
</evidence>
<dbReference type="InterPro" id="IPR002496">
    <property type="entry name" value="PRib_AMP_CycHydrolase_dom"/>
</dbReference>
<evidence type="ECO:0000256" key="10">
    <source>
        <dbReference type="ARBA" id="ARBA00023102"/>
    </source>
</evidence>
<protein>
    <recommendedName>
        <fullName evidence="11">Phosphoribosyl-AMP cyclohydrolase</fullName>
        <shortName evidence="11">PRA-CH</shortName>
        <ecNumber evidence="11">3.5.4.19</ecNumber>
    </recommendedName>
</protein>
<keyword evidence="10 11" id="KW-0368">Histidine biosynthesis</keyword>
<comment type="catalytic activity">
    <reaction evidence="1 11">
        <text>1-(5-phospho-beta-D-ribosyl)-5'-AMP + H2O = 1-(5-phospho-beta-D-ribosyl)-5-[(5-phospho-beta-D-ribosylamino)methylideneamino]imidazole-4-carboxamide</text>
        <dbReference type="Rhea" id="RHEA:20049"/>
        <dbReference type="ChEBI" id="CHEBI:15377"/>
        <dbReference type="ChEBI" id="CHEBI:58435"/>
        <dbReference type="ChEBI" id="CHEBI:59457"/>
        <dbReference type="EC" id="3.5.4.19"/>
    </reaction>
</comment>
<keyword evidence="9 11" id="KW-0378">Hydrolase</keyword>
<evidence type="ECO:0000256" key="2">
    <source>
        <dbReference type="ARBA" id="ARBA00001460"/>
    </source>
</evidence>
<organism evidence="13 14">
    <name type="scientific">Egicoccus halophilus</name>
    <dbReference type="NCBI Taxonomy" id="1670830"/>
    <lineage>
        <taxon>Bacteria</taxon>
        <taxon>Bacillati</taxon>
        <taxon>Actinomycetota</taxon>
        <taxon>Nitriliruptoria</taxon>
        <taxon>Egicoccales</taxon>
        <taxon>Egicoccaceae</taxon>
        <taxon>Egicoccus</taxon>
    </lineage>
</organism>
<feature type="binding site" evidence="11">
    <location>
        <position position="81"/>
    </location>
    <ligand>
        <name>Mg(2+)</name>
        <dbReference type="ChEBI" id="CHEBI:18420"/>
    </ligand>
</feature>
<feature type="binding site" evidence="11">
    <location>
        <position position="80"/>
    </location>
    <ligand>
        <name>Zn(2+)</name>
        <dbReference type="ChEBI" id="CHEBI:29105"/>
        <note>ligand shared between dimeric partners</note>
    </ligand>
</feature>
<feature type="binding site" evidence="11">
    <location>
        <position position="105"/>
    </location>
    <ligand>
        <name>Zn(2+)</name>
        <dbReference type="ChEBI" id="CHEBI:29105"/>
        <note>ligand shared between dimeric partners</note>
    </ligand>
</feature>
<dbReference type="HAMAP" id="MF_01021">
    <property type="entry name" value="HisI"/>
    <property type="match status" value="1"/>
</dbReference>
<dbReference type="GO" id="GO:0004636">
    <property type="term" value="F:phosphoribosyl-ATP diphosphatase activity"/>
    <property type="evidence" value="ECO:0007669"/>
    <property type="project" value="UniProtKB-EC"/>
</dbReference>